<protein>
    <submittedName>
        <fullName evidence="7">E3 ubiquitin protein ligase DRIP2</fullName>
    </submittedName>
</protein>
<dbReference type="Proteomes" id="UP000236161">
    <property type="component" value="Unassembled WGS sequence"/>
</dbReference>
<keyword evidence="1" id="KW-0479">Metal-binding</keyword>
<evidence type="ECO:0000313" key="7">
    <source>
        <dbReference type="EMBL" id="PKA46939.1"/>
    </source>
</evidence>
<feature type="compositionally biased region" description="Polar residues" evidence="5">
    <location>
        <begin position="170"/>
        <end position="189"/>
    </location>
</feature>
<evidence type="ECO:0000313" key="8">
    <source>
        <dbReference type="Proteomes" id="UP000236161"/>
    </source>
</evidence>
<dbReference type="Gene3D" id="3.30.40.10">
    <property type="entry name" value="Zinc/RING finger domain, C3HC4 (zinc finger)"/>
    <property type="match status" value="1"/>
</dbReference>
<reference evidence="7 8" key="1">
    <citation type="journal article" date="2017" name="Nature">
        <title>The Apostasia genome and the evolution of orchids.</title>
        <authorList>
            <person name="Zhang G.Q."/>
            <person name="Liu K.W."/>
            <person name="Li Z."/>
            <person name="Lohaus R."/>
            <person name="Hsiao Y.Y."/>
            <person name="Niu S.C."/>
            <person name="Wang J.Y."/>
            <person name="Lin Y.C."/>
            <person name="Xu Q."/>
            <person name="Chen L.J."/>
            <person name="Yoshida K."/>
            <person name="Fujiwara S."/>
            <person name="Wang Z.W."/>
            <person name="Zhang Y.Q."/>
            <person name="Mitsuda N."/>
            <person name="Wang M."/>
            <person name="Liu G.H."/>
            <person name="Pecoraro L."/>
            <person name="Huang H.X."/>
            <person name="Xiao X.J."/>
            <person name="Lin M."/>
            <person name="Wu X.Y."/>
            <person name="Wu W.L."/>
            <person name="Chen Y.Y."/>
            <person name="Chang S.B."/>
            <person name="Sakamoto S."/>
            <person name="Ohme-Takagi M."/>
            <person name="Yagi M."/>
            <person name="Zeng S.J."/>
            <person name="Shen C.Y."/>
            <person name="Yeh C.M."/>
            <person name="Luo Y.B."/>
            <person name="Tsai W.C."/>
            <person name="Van de Peer Y."/>
            <person name="Liu Z.J."/>
        </authorList>
    </citation>
    <scope>NUCLEOTIDE SEQUENCE [LARGE SCALE GENOMIC DNA]</scope>
    <source>
        <strain evidence="8">cv. Shenzhen</strain>
        <tissue evidence="7">Stem</tissue>
    </source>
</reference>
<dbReference type="PANTHER" id="PTHR46293">
    <property type="entry name" value="E3 UBIQUITIN PROTEIN LIGASE DRIP1"/>
    <property type="match status" value="1"/>
</dbReference>
<feature type="region of interest" description="Disordered" evidence="5">
    <location>
        <begin position="162"/>
        <end position="191"/>
    </location>
</feature>
<dbReference type="InterPro" id="IPR017907">
    <property type="entry name" value="Znf_RING_CS"/>
</dbReference>
<evidence type="ECO:0000256" key="3">
    <source>
        <dbReference type="ARBA" id="ARBA00022833"/>
    </source>
</evidence>
<dbReference type="PROSITE" id="PS50089">
    <property type="entry name" value="ZF_RING_2"/>
    <property type="match status" value="1"/>
</dbReference>
<keyword evidence="3" id="KW-0862">Zinc</keyword>
<organism evidence="7 8">
    <name type="scientific">Apostasia shenzhenica</name>
    <dbReference type="NCBI Taxonomy" id="1088818"/>
    <lineage>
        <taxon>Eukaryota</taxon>
        <taxon>Viridiplantae</taxon>
        <taxon>Streptophyta</taxon>
        <taxon>Embryophyta</taxon>
        <taxon>Tracheophyta</taxon>
        <taxon>Spermatophyta</taxon>
        <taxon>Magnoliopsida</taxon>
        <taxon>Liliopsida</taxon>
        <taxon>Asparagales</taxon>
        <taxon>Orchidaceae</taxon>
        <taxon>Apostasioideae</taxon>
        <taxon>Apostasia</taxon>
    </lineage>
</organism>
<dbReference type="InterPro" id="IPR001841">
    <property type="entry name" value="Znf_RING"/>
</dbReference>
<dbReference type="EMBL" id="KZ453624">
    <property type="protein sequence ID" value="PKA46939.1"/>
    <property type="molecule type" value="Genomic_DNA"/>
</dbReference>
<dbReference type="STRING" id="1088818.A0A2H9ZUG4"/>
<name>A0A2H9ZUG4_9ASPA</name>
<dbReference type="Gene3D" id="3.10.20.90">
    <property type="entry name" value="Phosphatidylinositol 3-kinase Catalytic Subunit, Chain A, domain 1"/>
    <property type="match status" value="1"/>
</dbReference>
<dbReference type="PANTHER" id="PTHR46293:SF1">
    <property type="entry name" value="OS03G0632800 PROTEIN"/>
    <property type="match status" value="1"/>
</dbReference>
<dbReference type="GO" id="GO:0008270">
    <property type="term" value="F:zinc ion binding"/>
    <property type="evidence" value="ECO:0007669"/>
    <property type="project" value="UniProtKB-KW"/>
</dbReference>
<evidence type="ECO:0000256" key="5">
    <source>
        <dbReference type="SAM" id="MobiDB-lite"/>
    </source>
</evidence>
<evidence type="ECO:0000256" key="4">
    <source>
        <dbReference type="PROSITE-ProRule" id="PRU00175"/>
    </source>
</evidence>
<dbReference type="AlphaFoldDB" id="A0A2H9ZUG4"/>
<keyword evidence="2 4" id="KW-0863">Zinc-finger</keyword>
<dbReference type="CDD" id="cd16525">
    <property type="entry name" value="RING-HC_PCGF"/>
    <property type="match status" value="1"/>
</dbReference>
<evidence type="ECO:0000256" key="2">
    <source>
        <dbReference type="ARBA" id="ARBA00022771"/>
    </source>
</evidence>
<evidence type="ECO:0000259" key="6">
    <source>
        <dbReference type="PROSITE" id="PS50089"/>
    </source>
</evidence>
<proteinExistence type="predicted"/>
<dbReference type="OrthoDB" id="1305878at2759"/>
<dbReference type="SMART" id="SM00184">
    <property type="entry name" value="RING"/>
    <property type="match status" value="1"/>
</dbReference>
<dbReference type="SUPFAM" id="SSF57850">
    <property type="entry name" value="RING/U-box"/>
    <property type="match status" value="1"/>
</dbReference>
<dbReference type="GO" id="GO:0004842">
    <property type="term" value="F:ubiquitin-protein transferase activity"/>
    <property type="evidence" value="ECO:0007669"/>
    <property type="project" value="InterPro"/>
</dbReference>
<accession>A0A2H9ZUG4</accession>
<dbReference type="InterPro" id="IPR044807">
    <property type="entry name" value="DRIP1-like"/>
</dbReference>
<evidence type="ECO:0000256" key="1">
    <source>
        <dbReference type="ARBA" id="ARBA00022723"/>
    </source>
</evidence>
<gene>
    <name evidence="7" type="primary">DRIP2</name>
    <name evidence="7" type="ORF">AXF42_Ash020924</name>
</gene>
<feature type="region of interest" description="Disordered" evidence="5">
    <location>
        <begin position="126"/>
        <end position="150"/>
    </location>
</feature>
<feature type="domain" description="RING-type" evidence="6">
    <location>
        <begin position="22"/>
        <end position="63"/>
    </location>
</feature>
<dbReference type="PROSITE" id="PS00518">
    <property type="entry name" value="ZF_RING_1"/>
    <property type="match status" value="1"/>
</dbReference>
<sequence length="423" mass="47123">MASGPTQVMRVKRELLASCMMCPLCHKLLRDATTISECLHTFCRKCILEKITDEDVDCCPICNIDLGCVPEEKLRPDHSLEDVRAKIFPYKRKKVNAPEVLPSITLPPRRKERSLSSLVVNTPQIGTQSGFTGRRTKSVARRSSTVRGPMPAVDELNKKVVDNSEDDSNAPVTSSKMANSRRQNMSNAETSERVPVKVCGNGQGSFVNKSELWKPLNCLVEAANRTKGLKSCLQAPVIKSEQTNDPNSENNMFKTKIEDHVSKVEVQDHENNNVSTYPMMPKAKRMHTASRKRKELGLSAQAVLDAANATHERRISPVWLSLVSSSERKGDAHLLQKSVSYLRIKEGNLPVSFLQKYLLKKLNLRSENEVEIACDGRPVNPSLSLHDLTEEWLQSGPSQRVQASVGSSAKDFVMVLTYSLKSL</sequence>
<dbReference type="Pfam" id="PF13923">
    <property type="entry name" value="zf-C3HC4_2"/>
    <property type="match status" value="1"/>
</dbReference>
<dbReference type="InterPro" id="IPR013083">
    <property type="entry name" value="Znf_RING/FYVE/PHD"/>
</dbReference>
<keyword evidence="8" id="KW-1185">Reference proteome</keyword>